<evidence type="ECO:0000313" key="3">
    <source>
        <dbReference type="Proteomes" id="UP001529369"/>
    </source>
</evidence>
<keyword evidence="2" id="KW-0808">Transferase</keyword>
<evidence type="ECO:0000313" key="2">
    <source>
        <dbReference type="EMBL" id="MDN3563403.1"/>
    </source>
</evidence>
<gene>
    <name evidence="2" type="ORF">QWZ14_03320</name>
</gene>
<organism evidence="2 3">
    <name type="scientific">Paeniroseomonas aquatica</name>
    <dbReference type="NCBI Taxonomy" id="373043"/>
    <lineage>
        <taxon>Bacteria</taxon>
        <taxon>Pseudomonadati</taxon>
        <taxon>Pseudomonadota</taxon>
        <taxon>Alphaproteobacteria</taxon>
        <taxon>Acetobacterales</taxon>
        <taxon>Acetobacteraceae</taxon>
        <taxon>Paeniroseomonas</taxon>
    </lineage>
</organism>
<dbReference type="EC" id="2.4.-.-" evidence="2"/>
<feature type="non-terminal residue" evidence="2">
    <location>
        <position position="1"/>
    </location>
</feature>
<reference evidence="3" key="1">
    <citation type="journal article" date="2019" name="Int. J. Syst. Evol. Microbiol.">
        <title>The Global Catalogue of Microorganisms (GCM) 10K type strain sequencing project: providing services to taxonomists for standard genome sequencing and annotation.</title>
        <authorList>
            <consortium name="The Broad Institute Genomics Platform"/>
            <consortium name="The Broad Institute Genome Sequencing Center for Infectious Disease"/>
            <person name="Wu L."/>
            <person name="Ma J."/>
        </authorList>
    </citation>
    <scope>NUCLEOTIDE SEQUENCE [LARGE SCALE GENOMIC DNA]</scope>
    <source>
        <strain evidence="3">CECT 7131</strain>
    </source>
</reference>
<name>A0ABT8A123_9PROT</name>
<sequence>LAGQGAAVAVEPLPPAATGWRRVVWPLPARPPLVSVVVPTRDRARLVATCAEGVLARTDYPAVEFIVVDNGSTEPATAELFARLGTDPRVRILPAPGPFNYAALNNQAAAAARGEVLLLLNNDIEVMEPGWLRELVSQALRPGVGAVGAKLLYADATLQHGGVVTGVGGVADHYRLGVPREDTGYFGSLATVREVAAATGACLALPRQAFEAVGGLDADNLAVAFNDVDLCLRLRAAGYRILFTPFAELYHLESASRGQDVSAEKAERFARELAYMRRRWGPVLMRDPFYNPNLELHDTADRLAETPRCEPPWLPYLQPARRRRQGRGR</sequence>
<keyword evidence="2" id="KW-0328">Glycosyltransferase</keyword>
<dbReference type="RefSeq" id="WP_290315144.1">
    <property type="nucleotide sequence ID" value="NZ_JAUFPN010000032.1"/>
</dbReference>
<protein>
    <submittedName>
        <fullName evidence="2">Glycosyltransferase</fullName>
        <ecNumber evidence="2">2.4.-.-</ecNumber>
    </submittedName>
</protein>
<proteinExistence type="predicted"/>
<dbReference type="InterPro" id="IPR001173">
    <property type="entry name" value="Glyco_trans_2-like"/>
</dbReference>
<dbReference type="EMBL" id="JAUFPN010000032">
    <property type="protein sequence ID" value="MDN3563403.1"/>
    <property type="molecule type" value="Genomic_DNA"/>
</dbReference>
<dbReference type="Proteomes" id="UP001529369">
    <property type="component" value="Unassembled WGS sequence"/>
</dbReference>
<feature type="domain" description="Glycosyltransferase 2-like" evidence="1">
    <location>
        <begin position="35"/>
        <end position="155"/>
    </location>
</feature>
<keyword evidence="3" id="KW-1185">Reference proteome</keyword>
<dbReference type="PANTHER" id="PTHR43179">
    <property type="entry name" value="RHAMNOSYLTRANSFERASE WBBL"/>
    <property type="match status" value="1"/>
</dbReference>
<dbReference type="SUPFAM" id="SSF53448">
    <property type="entry name" value="Nucleotide-diphospho-sugar transferases"/>
    <property type="match status" value="1"/>
</dbReference>
<comment type="caution">
    <text evidence="2">The sequence shown here is derived from an EMBL/GenBank/DDBJ whole genome shotgun (WGS) entry which is preliminary data.</text>
</comment>
<dbReference type="PANTHER" id="PTHR43179:SF7">
    <property type="entry name" value="RHAMNOSYLTRANSFERASE WBBL"/>
    <property type="match status" value="1"/>
</dbReference>
<evidence type="ECO:0000259" key="1">
    <source>
        <dbReference type="Pfam" id="PF00535"/>
    </source>
</evidence>
<dbReference type="GO" id="GO:0016757">
    <property type="term" value="F:glycosyltransferase activity"/>
    <property type="evidence" value="ECO:0007669"/>
    <property type="project" value="UniProtKB-KW"/>
</dbReference>
<dbReference type="Gene3D" id="3.90.550.10">
    <property type="entry name" value="Spore Coat Polysaccharide Biosynthesis Protein SpsA, Chain A"/>
    <property type="match status" value="1"/>
</dbReference>
<dbReference type="Pfam" id="PF00535">
    <property type="entry name" value="Glycos_transf_2"/>
    <property type="match status" value="1"/>
</dbReference>
<dbReference type="InterPro" id="IPR029044">
    <property type="entry name" value="Nucleotide-diphossugar_trans"/>
</dbReference>
<accession>A0ABT8A123</accession>